<dbReference type="NCBIfam" id="TIGR03026">
    <property type="entry name" value="NDP-sugDHase"/>
    <property type="match status" value="1"/>
</dbReference>
<accession>A0ABX3P9G1</accession>
<organism evidence="5 6">
    <name type="scientific">Xaviernesmea rhizosphaerae</name>
    <dbReference type="NCBI Taxonomy" id="1672749"/>
    <lineage>
        <taxon>Bacteria</taxon>
        <taxon>Pseudomonadati</taxon>
        <taxon>Pseudomonadota</taxon>
        <taxon>Alphaproteobacteria</taxon>
        <taxon>Hyphomicrobiales</taxon>
        <taxon>Rhizobiaceae</taxon>
        <taxon>Rhizobium/Agrobacterium group</taxon>
        <taxon>Xaviernesmea</taxon>
    </lineage>
</organism>
<proteinExistence type="inferred from homology"/>
<dbReference type="PANTHER" id="PTHR43491:SF1">
    <property type="entry name" value="UDP-N-ACETYL-D-MANNOSAMINE DEHYDROGENASE"/>
    <property type="match status" value="1"/>
</dbReference>
<dbReference type="InterPro" id="IPR028359">
    <property type="entry name" value="UDP_ManNAc/GlcNAc_DH"/>
</dbReference>
<dbReference type="Pfam" id="PF03720">
    <property type="entry name" value="UDPG_MGDP_dh_C"/>
    <property type="match status" value="1"/>
</dbReference>
<dbReference type="Pfam" id="PF00984">
    <property type="entry name" value="UDPG_MGDP_dh"/>
    <property type="match status" value="1"/>
</dbReference>
<name>A0ABX3P9G1_9HYPH</name>
<feature type="domain" description="UDP-glucose/GDP-mannose dehydrogenase C-terminal" evidence="4">
    <location>
        <begin position="334"/>
        <end position="433"/>
    </location>
</feature>
<dbReference type="InterPro" id="IPR008927">
    <property type="entry name" value="6-PGluconate_DH-like_C_sf"/>
</dbReference>
<dbReference type="Gene3D" id="3.40.50.720">
    <property type="entry name" value="NAD(P)-binding Rossmann-like Domain"/>
    <property type="match status" value="2"/>
</dbReference>
<evidence type="ECO:0000259" key="4">
    <source>
        <dbReference type="SMART" id="SM00984"/>
    </source>
</evidence>
<gene>
    <name evidence="5" type="ORF">BTR14_20075</name>
</gene>
<dbReference type="SUPFAM" id="SSF52413">
    <property type="entry name" value="UDP-glucose/GDP-mannose dehydrogenase C-terminal domain"/>
    <property type="match status" value="1"/>
</dbReference>
<dbReference type="InterPro" id="IPR001732">
    <property type="entry name" value="UDP-Glc/GDP-Man_DH_N"/>
</dbReference>
<dbReference type="InterPro" id="IPR014027">
    <property type="entry name" value="UDP-Glc/GDP-Man_DH_C"/>
</dbReference>
<keyword evidence="1" id="KW-0560">Oxidoreductase</keyword>
<evidence type="ECO:0000256" key="1">
    <source>
        <dbReference type="ARBA" id="ARBA00023002"/>
    </source>
</evidence>
<dbReference type="InterPro" id="IPR017476">
    <property type="entry name" value="UDP-Glc/GDP-Man"/>
</dbReference>
<dbReference type="PIRSF" id="PIRSF000124">
    <property type="entry name" value="UDPglc_GDPman_dh"/>
    <property type="match status" value="1"/>
</dbReference>
<sequence>MPQFDLDRLLQSIDSRTARAGVIGLGYVGLPLAVATAARGFFVTGFDIDPPKITAIEAGRSYIEAVTDAALQAEVAAGRFRATSDFDRLADCDIVVICVPTPLTRHRDPDLSFVTATTRAIAARLRPGQVIVLESTTYPGTTREVLQPILEETGLTCGRDFLLGFSPEREDPGNRDFHTAVIPKIVAGEGEAACRVLAAFYGAVVDKVVPVSTTQTAEAVKLTENIFRAVNIALVNELKVLFDAMGIDIWEVVDAAKTKPFGYMPFYPGPGLGGHCIPIDPFYLTWKSREFELPTRFIELAGEINSAMPRHVVGRLAEALDIRSGKALSRARVLVIGLAYKKNVPDIRESPSLKLIEIIEERGGQAAYHDPHVAEIPKTREYMALKGRQSVDLTPETLASFDAVLVATDHDEIDYAALLAVPVIIDTRNAFARRRLASERIIKA</sequence>
<comment type="caution">
    <text evidence="5">The sequence shown here is derived from an EMBL/GenBank/DDBJ whole genome shotgun (WGS) entry which is preliminary data.</text>
</comment>
<dbReference type="Pfam" id="PF03721">
    <property type="entry name" value="UDPG_MGDP_dh_N"/>
    <property type="match status" value="1"/>
</dbReference>
<evidence type="ECO:0000313" key="5">
    <source>
        <dbReference type="EMBL" id="OQP84282.1"/>
    </source>
</evidence>
<dbReference type="EMBL" id="MSPX01000022">
    <property type="protein sequence ID" value="OQP84282.1"/>
    <property type="molecule type" value="Genomic_DNA"/>
</dbReference>
<dbReference type="InterPro" id="IPR014026">
    <property type="entry name" value="UDP-Glc/GDP-Man_DH_dimer"/>
</dbReference>
<protein>
    <submittedName>
        <fullName evidence="5">UDP-N-acetyl-D-glucosamine dehydrogenase</fullName>
    </submittedName>
</protein>
<keyword evidence="2" id="KW-0520">NAD</keyword>
<dbReference type="InterPro" id="IPR036291">
    <property type="entry name" value="NAD(P)-bd_dom_sf"/>
</dbReference>
<dbReference type="InterPro" id="IPR036220">
    <property type="entry name" value="UDP-Glc/GDP-Man_DH_C_sf"/>
</dbReference>
<dbReference type="SUPFAM" id="SSF48179">
    <property type="entry name" value="6-phosphogluconate dehydrogenase C-terminal domain-like"/>
    <property type="match status" value="1"/>
</dbReference>
<evidence type="ECO:0000256" key="2">
    <source>
        <dbReference type="ARBA" id="ARBA00023027"/>
    </source>
</evidence>
<evidence type="ECO:0000256" key="3">
    <source>
        <dbReference type="PIRNR" id="PIRNR000124"/>
    </source>
</evidence>
<dbReference type="SUPFAM" id="SSF51735">
    <property type="entry name" value="NAD(P)-binding Rossmann-fold domains"/>
    <property type="match status" value="1"/>
</dbReference>
<dbReference type="SMART" id="SM00984">
    <property type="entry name" value="UDPG_MGDP_dh_C"/>
    <property type="match status" value="1"/>
</dbReference>
<dbReference type="Proteomes" id="UP000192652">
    <property type="component" value="Unassembled WGS sequence"/>
</dbReference>
<comment type="similarity">
    <text evidence="3">Belongs to the UDP-glucose/GDP-mannose dehydrogenase family.</text>
</comment>
<dbReference type="PIRSF" id="PIRSF500136">
    <property type="entry name" value="UDP_ManNAc_DH"/>
    <property type="match status" value="1"/>
</dbReference>
<keyword evidence="6" id="KW-1185">Reference proteome</keyword>
<reference evidence="5 6" key="1">
    <citation type="journal article" date="2017" name="Antonie Van Leeuwenhoek">
        <title>Rhizobium rhizosphaerae sp. nov., a novel species isolated from rice rhizosphere.</title>
        <authorList>
            <person name="Zhao J.J."/>
            <person name="Zhang J."/>
            <person name="Zhang R.J."/>
            <person name="Zhang C.W."/>
            <person name="Yin H.Q."/>
            <person name="Zhang X.X."/>
        </authorList>
    </citation>
    <scope>NUCLEOTIDE SEQUENCE [LARGE SCALE GENOMIC DNA]</scope>
    <source>
        <strain evidence="5 6">RD15</strain>
    </source>
</reference>
<dbReference type="RefSeq" id="WP_081177491.1">
    <property type="nucleotide sequence ID" value="NZ_MSPX01000022.1"/>
</dbReference>
<dbReference type="PANTHER" id="PTHR43491">
    <property type="entry name" value="UDP-N-ACETYL-D-MANNOSAMINE DEHYDROGENASE"/>
    <property type="match status" value="1"/>
</dbReference>
<evidence type="ECO:0000313" key="6">
    <source>
        <dbReference type="Proteomes" id="UP000192652"/>
    </source>
</evidence>